<gene>
    <name evidence="2" type="ORF">B9G98_03319</name>
</gene>
<sequence length="177" mass="19457">MPPPSPTGRIANKENTFFGSGKAKEVRPNGSIDRSRPVLGLKSSNTAMRPALGQKVASRQQSLPLQRQVLSTKQPIFASRSSSFESSVSIATMSPSARPFSREKTLYPRPLHPIDFSNLDLDPEVAVPAPNLLDFDMFDEELECDLPTLKLPPLPDLDKAPDFDMSFDESDISVESI</sequence>
<accession>A0A2T0FL40</accession>
<dbReference type="GeneID" id="36517067"/>
<reference evidence="2 3" key="1">
    <citation type="submission" date="2017-04" db="EMBL/GenBank/DDBJ databases">
        <title>Genome sequencing of [Candida] sorbophila.</title>
        <authorList>
            <person name="Ahn J.O."/>
        </authorList>
    </citation>
    <scope>NUCLEOTIDE SEQUENCE [LARGE SCALE GENOMIC DNA]</scope>
    <source>
        <strain evidence="2 3">DS02</strain>
    </source>
</reference>
<evidence type="ECO:0008006" key="4">
    <source>
        <dbReference type="Google" id="ProtNLM"/>
    </source>
</evidence>
<dbReference type="EMBL" id="NDIQ01000022">
    <property type="protein sequence ID" value="PRT55699.1"/>
    <property type="molecule type" value="Genomic_DNA"/>
</dbReference>
<evidence type="ECO:0000313" key="2">
    <source>
        <dbReference type="EMBL" id="PRT55699.1"/>
    </source>
</evidence>
<dbReference type="Proteomes" id="UP000238350">
    <property type="component" value="Unassembled WGS sequence"/>
</dbReference>
<comment type="caution">
    <text evidence="2">The sequence shown here is derived from an EMBL/GenBank/DDBJ whole genome shotgun (WGS) entry which is preliminary data.</text>
</comment>
<evidence type="ECO:0000256" key="1">
    <source>
        <dbReference type="SAM" id="MobiDB-lite"/>
    </source>
</evidence>
<proteinExistence type="predicted"/>
<protein>
    <recommendedName>
        <fullName evidence="4">Securin</fullName>
    </recommendedName>
</protein>
<organism evidence="2 3">
    <name type="scientific">Wickerhamiella sorbophila</name>
    <dbReference type="NCBI Taxonomy" id="45607"/>
    <lineage>
        <taxon>Eukaryota</taxon>
        <taxon>Fungi</taxon>
        <taxon>Dikarya</taxon>
        <taxon>Ascomycota</taxon>
        <taxon>Saccharomycotina</taxon>
        <taxon>Dipodascomycetes</taxon>
        <taxon>Dipodascales</taxon>
        <taxon>Trichomonascaceae</taxon>
        <taxon>Wickerhamiella</taxon>
    </lineage>
</organism>
<feature type="region of interest" description="Disordered" evidence="1">
    <location>
        <begin position="1"/>
        <end position="61"/>
    </location>
</feature>
<name>A0A2T0FL40_9ASCO</name>
<dbReference type="RefSeq" id="XP_024665644.1">
    <property type="nucleotide sequence ID" value="XM_024809876.1"/>
</dbReference>
<dbReference type="AlphaFoldDB" id="A0A2T0FL40"/>
<keyword evidence="3" id="KW-1185">Reference proteome</keyword>
<evidence type="ECO:0000313" key="3">
    <source>
        <dbReference type="Proteomes" id="UP000238350"/>
    </source>
</evidence>